<organism evidence="6 7">
    <name type="scientific">Caldibacillus debilis GB1</name>
    <dbReference type="NCBI Taxonomy" id="1339248"/>
    <lineage>
        <taxon>Bacteria</taxon>
        <taxon>Bacillati</taxon>
        <taxon>Bacillota</taxon>
        <taxon>Bacilli</taxon>
        <taxon>Bacillales</taxon>
        <taxon>Bacillaceae</taxon>
        <taxon>Caldibacillus</taxon>
    </lineage>
</organism>
<dbReference type="Proteomes" id="UP000286235">
    <property type="component" value="Unassembled WGS sequence"/>
</dbReference>
<keyword evidence="7" id="KW-1185">Reference proteome</keyword>
<dbReference type="InterPro" id="IPR041451">
    <property type="entry name" value="RecD2_SH13"/>
</dbReference>
<feature type="domain" description="ATP-dependent RecD2 DNA helicase-like helix-hairpin-helix" evidence="4">
    <location>
        <begin position="158"/>
        <end position="246"/>
    </location>
</feature>
<comment type="caution">
    <text evidence="6">The sequence shown here is derived from an EMBL/GenBank/DDBJ whole genome shotgun (WGS) entry which is preliminary data.</text>
</comment>
<sequence>MKNTGRLDPEKDLFEFDFEVKKVIFTDPKTKFAVLKAKLVRLPEDLNIPREMDVKGTVPVAYVKDVFRGKGRVETHDVYGRYIRLSGVPEVILPQVEGALVEFIARRVKGVGKRKAERIVKGLGLDCISKIDRDHTVLFSCGFKEKEARHIQEELTFHKKFEELVHFLQSIQIEADMASDIYRELRQGSIHKIRTNPYIVAKIGKLNFLDADRIARALRFLPNFRPRYRSAILYYLDHHLAYYGDICVKRKQLVDDFVSGAFLSRHGSYLEHPEADPVVIEELIDELITEGTIVAAQSKSGETYLYTPGYYYIEENIIRGLDKLMNTPIPPFCTTKEIDRFLDRYEKAYFPLAKAQRQAVYMALENRLSILTGGPGTGKTATTNAIVNCIKEIKKNASIQLLAPTGKAAKRLGEMTGRQAMTIHRGLGLRGFGSDDEVNTLDHDFVIVDEFSMTDAYLFNLLINHVGDRTRLILIGDYHQLPSVGPGLILRDLIRSGKIPVTELTEIFRQAKQSQLVINAHKMKKGITTKDPGGLTFDPQKGDSYFVERKNPIRIQNDIIESMRRFMKKGYRLEDFLILSPMHNGILGTVELNRRIQREFNPPNGRFDIEKKDGTYLRVGDRVIQTENNYELEVFNGEIGTITDIYLETSRGREELVCEVEFPDIDHPVVYREKDFDELELAYCISIHKSQGSEAPVVIMPIHETQSSMLDRVLIYTGYTRTKEVHIFIGSEELLNRSLRKVNTHNRQSLIEEKIRAVL</sequence>
<name>A0A420VDR3_9BACI</name>
<dbReference type="GO" id="GO:0005524">
    <property type="term" value="F:ATP binding"/>
    <property type="evidence" value="ECO:0007669"/>
    <property type="project" value="UniProtKB-KW"/>
</dbReference>
<dbReference type="InterPro" id="IPR029493">
    <property type="entry name" value="RecD2-like_HHH"/>
</dbReference>
<dbReference type="CDD" id="cd18809">
    <property type="entry name" value="SF1_C_RecD"/>
    <property type="match status" value="1"/>
</dbReference>
<dbReference type="EMBL" id="AZRV01000035">
    <property type="protein sequence ID" value="RKO61832.1"/>
    <property type="molecule type" value="Genomic_DNA"/>
</dbReference>
<dbReference type="PANTHER" id="PTHR43788:SF6">
    <property type="entry name" value="DNA HELICASE B"/>
    <property type="match status" value="1"/>
</dbReference>
<dbReference type="Pfam" id="PF13245">
    <property type="entry name" value="AAA_19"/>
    <property type="match status" value="1"/>
</dbReference>
<dbReference type="Pfam" id="PF18335">
    <property type="entry name" value="SH3_13"/>
    <property type="match status" value="1"/>
</dbReference>
<evidence type="ECO:0000259" key="5">
    <source>
        <dbReference type="Pfam" id="PF18335"/>
    </source>
</evidence>
<evidence type="ECO:0000259" key="4">
    <source>
        <dbReference type="Pfam" id="PF14490"/>
    </source>
</evidence>
<keyword evidence="1" id="KW-0547">Nucleotide-binding</keyword>
<dbReference type="PANTHER" id="PTHR43788">
    <property type="entry name" value="DNA2/NAM7 HELICASE FAMILY MEMBER"/>
    <property type="match status" value="1"/>
</dbReference>
<proteinExistence type="predicted"/>
<dbReference type="EC" id="3.1.11.5" evidence="6"/>
<gene>
    <name evidence="6" type="ORF">Cdeb_01327</name>
</gene>
<feature type="domain" description="UvrD-like helicase C-terminal" evidence="3">
    <location>
        <begin position="681"/>
        <end position="724"/>
    </location>
</feature>
<keyword evidence="6" id="KW-0540">Nuclease</keyword>
<dbReference type="GO" id="GO:0009338">
    <property type="term" value="C:exodeoxyribonuclease V complex"/>
    <property type="evidence" value="ECO:0007669"/>
    <property type="project" value="TreeGrafter"/>
</dbReference>
<evidence type="ECO:0000313" key="6">
    <source>
        <dbReference type="EMBL" id="RKO61832.1"/>
    </source>
</evidence>
<dbReference type="SUPFAM" id="SSF52540">
    <property type="entry name" value="P-loop containing nucleoside triphosphate hydrolases"/>
    <property type="match status" value="1"/>
</dbReference>
<dbReference type="GO" id="GO:0017116">
    <property type="term" value="F:single-stranded DNA helicase activity"/>
    <property type="evidence" value="ECO:0007669"/>
    <property type="project" value="TreeGrafter"/>
</dbReference>
<evidence type="ECO:0000259" key="3">
    <source>
        <dbReference type="Pfam" id="PF13538"/>
    </source>
</evidence>
<dbReference type="GO" id="GO:0008854">
    <property type="term" value="F:exodeoxyribonuclease V activity"/>
    <property type="evidence" value="ECO:0007669"/>
    <property type="project" value="UniProtKB-EC"/>
</dbReference>
<feature type="domain" description="ATP-dependent RecD2 DNA helicase SH3" evidence="5">
    <location>
        <begin position="592"/>
        <end position="650"/>
    </location>
</feature>
<evidence type="ECO:0000313" key="7">
    <source>
        <dbReference type="Proteomes" id="UP000286235"/>
    </source>
</evidence>
<evidence type="ECO:0000256" key="2">
    <source>
        <dbReference type="ARBA" id="ARBA00022840"/>
    </source>
</evidence>
<keyword evidence="2" id="KW-0067">ATP-binding</keyword>
<dbReference type="Gene3D" id="2.30.30.940">
    <property type="match status" value="1"/>
</dbReference>
<protein>
    <submittedName>
        <fullName evidence="6">ATP-dependent exoDNAse (Exonuclease V), alpha subunit-helicase superfamily I member</fullName>
        <ecNumber evidence="6">3.1.11.5</ecNumber>
    </submittedName>
</protein>
<evidence type="ECO:0000256" key="1">
    <source>
        <dbReference type="ARBA" id="ARBA00022741"/>
    </source>
</evidence>
<dbReference type="CDD" id="cd17933">
    <property type="entry name" value="DEXSc_RecD-like"/>
    <property type="match status" value="1"/>
</dbReference>
<dbReference type="Pfam" id="PF13538">
    <property type="entry name" value="UvrD_C_2"/>
    <property type="match status" value="1"/>
</dbReference>
<keyword evidence="6" id="KW-0378">Hydrolase</keyword>
<dbReference type="InterPro" id="IPR027417">
    <property type="entry name" value="P-loop_NTPase"/>
</dbReference>
<accession>A0A420VDR3</accession>
<keyword evidence="6" id="KW-0269">Exonuclease</keyword>
<dbReference type="AlphaFoldDB" id="A0A420VDR3"/>
<dbReference type="Pfam" id="PF14490">
    <property type="entry name" value="HHH_RecD2"/>
    <property type="match status" value="1"/>
</dbReference>
<reference evidence="6 7" key="1">
    <citation type="submission" date="2013-12" db="EMBL/GenBank/DDBJ databases">
        <title>Genome and proteome characterization of Caldibacillus debilis GB1 derived from a cellulolytic aero-tolerant co-culture.</title>
        <authorList>
            <person name="Wushke S.T."/>
            <person name="Zhang X."/>
            <person name="Fristensky B."/>
            <person name="Wilkins J.A."/>
            <person name="Levin D.B."/>
            <person name="Sparling R."/>
        </authorList>
    </citation>
    <scope>NUCLEOTIDE SEQUENCE [LARGE SCALE GENOMIC DNA]</scope>
    <source>
        <strain evidence="6 7">GB1</strain>
    </source>
</reference>
<dbReference type="Gene3D" id="1.10.10.2220">
    <property type="match status" value="1"/>
</dbReference>
<dbReference type="InterPro" id="IPR050534">
    <property type="entry name" value="Coronavir_polyprotein_1ab"/>
</dbReference>
<dbReference type="Gene3D" id="3.40.50.300">
    <property type="entry name" value="P-loop containing nucleotide triphosphate hydrolases"/>
    <property type="match status" value="2"/>
</dbReference>
<dbReference type="RefSeq" id="WP_183041617.1">
    <property type="nucleotide sequence ID" value="NZ_AZRV01000035.1"/>
</dbReference>
<keyword evidence="6" id="KW-0347">Helicase</keyword>
<dbReference type="GO" id="GO:0006310">
    <property type="term" value="P:DNA recombination"/>
    <property type="evidence" value="ECO:0007669"/>
    <property type="project" value="TreeGrafter"/>
</dbReference>
<dbReference type="InterPro" id="IPR027785">
    <property type="entry name" value="UvrD-like_helicase_C"/>
</dbReference>